<dbReference type="SUPFAM" id="SSF53474">
    <property type="entry name" value="alpha/beta-Hydrolases"/>
    <property type="match status" value="1"/>
</dbReference>
<keyword evidence="3" id="KW-0964">Secreted</keyword>
<evidence type="ECO:0000256" key="2">
    <source>
        <dbReference type="ARBA" id="ARBA00010701"/>
    </source>
</evidence>
<feature type="chain" id="PRO_5033670269" evidence="5">
    <location>
        <begin position="29"/>
        <end position="329"/>
    </location>
</feature>
<dbReference type="PANTHER" id="PTHR11610:SF173">
    <property type="entry name" value="LIPASE DOMAIN-CONTAINING PROTEIN-RELATED"/>
    <property type="match status" value="1"/>
</dbReference>
<evidence type="ECO:0000259" key="6">
    <source>
        <dbReference type="Pfam" id="PF00151"/>
    </source>
</evidence>
<evidence type="ECO:0000256" key="5">
    <source>
        <dbReference type="SAM" id="SignalP"/>
    </source>
</evidence>
<dbReference type="GO" id="GO:0005615">
    <property type="term" value="C:extracellular space"/>
    <property type="evidence" value="ECO:0007669"/>
    <property type="project" value="TreeGrafter"/>
</dbReference>
<dbReference type="Pfam" id="PF00151">
    <property type="entry name" value="Lipase"/>
    <property type="match status" value="1"/>
</dbReference>
<protein>
    <submittedName>
        <fullName evidence="7">Phospholipase A1 member A</fullName>
    </submittedName>
</protein>
<dbReference type="PROSITE" id="PS51257">
    <property type="entry name" value="PROKAR_LIPOPROTEIN"/>
    <property type="match status" value="1"/>
</dbReference>
<feature type="signal peptide" evidence="5">
    <location>
        <begin position="1"/>
        <end position="28"/>
    </location>
</feature>
<dbReference type="PRINTS" id="PR00821">
    <property type="entry name" value="TAGLIPASE"/>
</dbReference>
<evidence type="ECO:0000313" key="7">
    <source>
        <dbReference type="EMBL" id="CAG6614969.1"/>
    </source>
</evidence>
<dbReference type="PANTHER" id="PTHR11610">
    <property type="entry name" value="LIPASE"/>
    <property type="match status" value="1"/>
</dbReference>
<dbReference type="EMBL" id="HBUF01378767">
    <property type="protein sequence ID" value="CAG6729417.1"/>
    <property type="molecule type" value="Transcribed_RNA"/>
</dbReference>
<dbReference type="EMBL" id="HBUF01031678">
    <property type="protein sequence ID" value="CAG6614969.1"/>
    <property type="molecule type" value="Transcribed_RNA"/>
</dbReference>
<dbReference type="InterPro" id="IPR013818">
    <property type="entry name" value="Lipase"/>
</dbReference>
<dbReference type="Gene3D" id="3.40.50.1820">
    <property type="entry name" value="alpha/beta hydrolase"/>
    <property type="match status" value="1"/>
</dbReference>
<accession>A0A8D8LQR3</accession>
<name>A0A8D8LQR3_9HEMI</name>
<proteinExistence type="inferred from homology"/>
<dbReference type="AlphaFoldDB" id="A0A8D8LQR3"/>
<evidence type="ECO:0000256" key="1">
    <source>
        <dbReference type="ARBA" id="ARBA00004613"/>
    </source>
</evidence>
<comment type="subcellular location">
    <subcellularLocation>
        <location evidence="1">Secreted</location>
    </subcellularLocation>
</comment>
<evidence type="ECO:0000256" key="4">
    <source>
        <dbReference type="RuleBase" id="RU004262"/>
    </source>
</evidence>
<dbReference type="InterPro" id="IPR029058">
    <property type="entry name" value="AB_hydrolase_fold"/>
</dbReference>
<evidence type="ECO:0000256" key="3">
    <source>
        <dbReference type="ARBA" id="ARBA00022525"/>
    </source>
</evidence>
<dbReference type="GO" id="GO:0016042">
    <property type="term" value="P:lipid catabolic process"/>
    <property type="evidence" value="ECO:0007669"/>
    <property type="project" value="TreeGrafter"/>
</dbReference>
<sequence>MNTIRADGRFGFILWWILFSCRMNIARSDGSTVEFSYTNYMKFLDIDPKYVDNKYLPQFIKIKLYRKHVAGGRGTQLFLDRPDTWTNFDSDLATHFIVHGFVAGAETSQVTRIRDAYLLSYDNNVITVDWSPFTGTDIESSDQYILAIAFMNDLVAPFLQRYIEYITGPNLNTSPSKIHLVGHSLGAHLMGIVSKKVKVDWVTGLDPAAPGYSKEQTETRLTPQDAAFVEVIHTNIGEFGEEWSCGTVDYYINNGGPVQPHSHPSDKQANHAYSYIVYSNAIEESVIEGIKCPSEEVAMQGKCKESTKARIGDRNATPGIYSVKTTVPW</sequence>
<reference evidence="7" key="1">
    <citation type="submission" date="2021-05" db="EMBL/GenBank/DDBJ databases">
        <authorList>
            <person name="Alioto T."/>
            <person name="Alioto T."/>
            <person name="Gomez Garrido J."/>
        </authorList>
    </citation>
    <scope>NUCLEOTIDE SEQUENCE</scope>
</reference>
<keyword evidence="5" id="KW-0732">Signal</keyword>
<comment type="similarity">
    <text evidence="2 4">Belongs to the AB hydrolase superfamily. Lipase family.</text>
</comment>
<feature type="domain" description="Lipase" evidence="6">
    <location>
        <begin position="64"/>
        <end position="304"/>
    </location>
</feature>
<dbReference type="InterPro" id="IPR000734">
    <property type="entry name" value="TAG_lipase"/>
</dbReference>
<dbReference type="GO" id="GO:0017171">
    <property type="term" value="F:serine hydrolase activity"/>
    <property type="evidence" value="ECO:0007669"/>
    <property type="project" value="TreeGrafter"/>
</dbReference>
<dbReference type="GO" id="GO:0016298">
    <property type="term" value="F:lipase activity"/>
    <property type="evidence" value="ECO:0007669"/>
    <property type="project" value="InterPro"/>
</dbReference>
<organism evidence="7">
    <name type="scientific">Cacopsylla melanoneura</name>
    <dbReference type="NCBI Taxonomy" id="428564"/>
    <lineage>
        <taxon>Eukaryota</taxon>
        <taxon>Metazoa</taxon>
        <taxon>Ecdysozoa</taxon>
        <taxon>Arthropoda</taxon>
        <taxon>Hexapoda</taxon>
        <taxon>Insecta</taxon>
        <taxon>Pterygota</taxon>
        <taxon>Neoptera</taxon>
        <taxon>Paraneoptera</taxon>
        <taxon>Hemiptera</taxon>
        <taxon>Sternorrhyncha</taxon>
        <taxon>Psylloidea</taxon>
        <taxon>Psyllidae</taxon>
        <taxon>Psyllinae</taxon>
        <taxon>Cacopsylla</taxon>
    </lineage>
</organism>